<dbReference type="RefSeq" id="WP_205306090.1">
    <property type="nucleotide sequence ID" value="NZ_BAAAVF010000002.1"/>
</dbReference>
<comment type="caution">
    <text evidence="3">The sequence shown here is derived from an EMBL/GenBank/DDBJ whole genome shotgun (WGS) entry which is preliminary data.</text>
</comment>
<feature type="region of interest" description="Disordered" evidence="1">
    <location>
        <begin position="1"/>
        <end position="32"/>
    </location>
</feature>
<keyword evidence="4" id="KW-1185">Reference proteome</keyword>
<sequence length="66" mass="6517">MTAPSGRAGQDDASPESDRAVVPAATTGSPRAHSSLRWPAVVALTAALAFAGLVAAGVFDPMIAAL</sequence>
<organism evidence="3 4">
    <name type="scientific">Oerskovia jenensis</name>
    <dbReference type="NCBI Taxonomy" id="162169"/>
    <lineage>
        <taxon>Bacteria</taxon>
        <taxon>Bacillati</taxon>
        <taxon>Actinomycetota</taxon>
        <taxon>Actinomycetes</taxon>
        <taxon>Micrococcales</taxon>
        <taxon>Cellulomonadaceae</taxon>
        <taxon>Oerskovia</taxon>
    </lineage>
</organism>
<dbReference type="EMBL" id="JAFBBO010000001">
    <property type="protein sequence ID" value="MBM7477900.1"/>
    <property type="molecule type" value="Genomic_DNA"/>
</dbReference>
<gene>
    <name evidence="3" type="ORF">JOD49_000820</name>
</gene>
<evidence type="ECO:0000313" key="3">
    <source>
        <dbReference type="EMBL" id="MBM7477900.1"/>
    </source>
</evidence>
<protein>
    <submittedName>
        <fullName evidence="3">Uncharacterized protein</fullName>
    </submittedName>
</protein>
<keyword evidence="2" id="KW-1133">Transmembrane helix</keyword>
<reference evidence="3 4" key="1">
    <citation type="submission" date="2021-01" db="EMBL/GenBank/DDBJ databases">
        <title>Sequencing the genomes of 1000 actinobacteria strains.</title>
        <authorList>
            <person name="Klenk H.-P."/>
        </authorList>
    </citation>
    <scope>NUCLEOTIDE SEQUENCE [LARGE SCALE GENOMIC DNA]</scope>
    <source>
        <strain evidence="3 4">DSM 46000</strain>
    </source>
</reference>
<proteinExistence type="predicted"/>
<keyword evidence="2" id="KW-0472">Membrane</keyword>
<evidence type="ECO:0000313" key="4">
    <source>
        <dbReference type="Proteomes" id="UP000698059"/>
    </source>
</evidence>
<name>A0ABS2LBU5_9CELL</name>
<dbReference type="Proteomes" id="UP000698059">
    <property type="component" value="Unassembled WGS sequence"/>
</dbReference>
<accession>A0ABS2LBU5</accession>
<evidence type="ECO:0000256" key="2">
    <source>
        <dbReference type="SAM" id="Phobius"/>
    </source>
</evidence>
<keyword evidence="2" id="KW-0812">Transmembrane</keyword>
<feature type="transmembrane region" description="Helical" evidence="2">
    <location>
        <begin position="38"/>
        <end position="59"/>
    </location>
</feature>
<evidence type="ECO:0000256" key="1">
    <source>
        <dbReference type="SAM" id="MobiDB-lite"/>
    </source>
</evidence>